<feature type="compositionally biased region" description="Basic and acidic residues" evidence="1">
    <location>
        <begin position="130"/>
        <end position="149"/>
    </location>
</feature>
<dbReference type="InterPro" id="IPR011598">
    <property type="entry name" value="bHLH_dom"/>
</dbReference>
<evidence type="ECO:0000259" key="2">
    <source>
        <dbReference type="PROSITE" id="PS50888"/>
    </source>
</evidence>
<evidence type="ECO:0000313" key="4">
    <source>
        <dbReference type="Proteomes" id="UP000053789"/>
    </source>
</evidence>
<reference evidence="3" key="1">
    <citation type="submission" date="2015-01" db="EMBL/GenBank/DDBJ databases">
        <title>The Genome Sequence of Cladophialophora bantiana CBS 173.52.</title>
        <authorList>
            <consortium name="The Broad Institute Genomics Platform"/>
            <person name="Cuomo C."/>
            <person name="de Hoog S."/>
            <person name="Gorbushina A."/>
            <person name="Stielow B."/>
            <person name="Teixiera M."/>
            <person name="Abouelleil A."/>
            <person name="Chapman S.B."/>
            <person name="Priest M."/>
            <person name="Young S.K."/>
            <person name="Wortman J."/>
            <person name="Nusbaum C."/>
            <person name="Birren B."/>
        </authorList>
    </citation>
    <scope>NUCLEOTIDE SEQUENCE [LARGE SCALE GENOMIC DNA]</scope>
    <source>
        <strain evidence="3">CBS 173.52</strain>
    </source>
</reference>
<dbReference type="RefSeq" id="XP_016621045.1">
    <property type="nucleotide sequence ID" value="XM_016762098.1"/>
</dbReference>
<dbReference type="Pfam" id="PF00010">
    <property type="entry name" value="HLH"/>
    <property type="match status" value="1"/>
</dbReference>
<dbReference type="GeneID" id="27697280"/>
<keyword evidence="4" id="KW-1185">Reference proteome</keyword>
<evidence type="ECO:0000256" key="1">
    <source>
        <dbReference type="SAM" id="MobiDB-lite"/>
    </source>
</evidence>
<dbReference type="Gene3D" id="4.10.280.10">
    <property type="entry name" value="Helix-loop-helix DNA-binding domain"/>
    <property type="match status" value="1"/>
</dbReference>
<organism evidence="3 4">
    <name type="scientific">Cladophialophora bantiana (strain ATCC 10958 / CBS 173.52 / CDC B-1940 / NIH 8579)</name>
    <name type="common">Xylohypha bantiana</name>
    <dbReference type="NCBI Taxonomy" id="1442370"/>
    <lineage>
        <taxon>Eukaryota</taxon>
        <taxon>Fungi</taxon>
        <taxon>Dikarya</taxon>
        <taxon>Ascomycota</taxon>
        <taxon>Pezizomycotina</taxon>
        <taxon>Eurotiomycetes</taxon>
        <taxon>Chaetothyriomycetidae</taxon>
        <taxon>Chaetothyriales</taxon>
        <taxon>Herpotrichiellaceae</taxon>
        <taxon>Cladophialophora</taxon>
    </lineage>
</organism>
<dbReference type="SUPFAM" id="SSF47459">
    <property type="entry name" value="HLH, helix-loop-helix DNA-binding domain"/>
    <property type="match status" value="1"/>
</dbReference>
<dbReference type="PROSITE" id="PS50888">
    <property type="entry name" value="BHLH"/>
    <property type="match status" value="1"/>
</dbReference>
<feature type="domain" description="BHLH" evidence="2">
    <location>
        <begin position="148"/>
        <end position="216"/>
    </location>
</feature>
<dbReference type="InterPro" id="IPR036638">
    <property type="entry name" value="HLH_DNA-bd_sf"/>
</dbReference>
<feature type="compositionally biased region" description="Polar residues" evidence="1">
    <location>
        <begin position="96"/>
        <end position="108"/>
    </location>
</feature>
<dbReference type="Proteomes" id="UP000053789">
    <property type="component" value="Unassembled WGS sequence"/>
</dbReference>
<dbReference type="GO" id="GO:0046983">
    <property type="term" value="F:protein dimerization activity"/>
    <property type="evidence" value="ECO:0007669"/>
    <property type="project" value="InterPro"/>
</dbReference>
<dbReference type="OrthoDB" id="2133190at2759"/>
<gene>
    <name evidence="3" type="ORF">Z519_04352</name>
</gene>
<sequence>MPFDVSDIVLANCWDTKLIDHGSYLTPAGENIIPCAIPDATSSFIPVELYDYPYKGDDFDFVEEQNTQIDLLNSTSCLPMSPKCEDIGHTTRHSKQPTVHNDNTDTTPLYTIHGRQIRIRSSNSGVSGRADSRTGPRAHNQERKRISDKRQAHSIIERRYRDKVNNKLKELYYALLEAKHRIRSRTETSDCVVMSEPSISKKSDVINDAINYIHESEINFRHMADEIQSLRTQINDLENKEMA</sequence>
<protein>
    <recommendedName>
        <fullName evidence="2">BHLH domain-containing protein</fullName>
    </recommendedName>
</protein>
<feature type="region of interest" description="Disordered" evidence="1">
    <location>
        <begin position="120"/>
        <end position="149"/>
    </location>
</feature>
<dbReference type="VEuPathDB" id="FungiDB:Z519_04352"/>
<feature type="region of interest" description="Disordered" evidence="1">
    <location>
        <begin position="88"/>
        <end position="108"/>
    </location>
</feature>
<dbReference type="EMBL" id="KN846985">
    <property type="protein sequence ID" value="KIW94376.1"/>
    <property type="molecule type" value="Genomic_DNA"/>
</dbReference>
<name>A0A0D2EWX4_CLAB1</name>
<evidence type="ECO:0000313" key="3">
    <source>
        <dbReference type="EMBL" id="KIW94376.1"/>
    </source>
</evidence>
<dbReference type="HOGENOM" id="CLU_1133477_0_0_1"/>
<accession>A0A0D2EWX4</accession>
<dbReference type="AlphaFoldDB" id="A0A0D2EWX4"/>
<proteinExistence type="predicted"/>